<evidence type="ECO:0000313" key="12">
    <source>
        <dbReference type="Proteomes" id="UP001652582"/>
    </source>
</evidence>
<dbReference type="SMART" id="SM00020">
    <property type="entry name" value="Tryp_SPc"/>
    <property type="match status" value="1"/>
</dbReference>
<dbReference type="FunFam" id="2.40.10.10:FF:000146">
    <property type="entry name" value="Serine protease 53"/>
    <property type="match status" value="1"/>
</dbReference>
<dbReference type="Gene3D" id="2.40.10.10">
    <property type="entry name" value="Trypsin-like serine proteases"/>
    <property type="match status" value="1"/>
</dbReference>
<dbReference type="Proteomes" id="UP001652582">
    <property type="component" value="Chromosome 2"/>
</dbReference>
<dbReference type="OrthoDB" id="6147874at2759"/>
<dbReference type="GeneID" id="112052554"/>
<evidence type="ECO:0000256" key="8">
    <source>
        <dbReference type="ARBA" id="ARBA00023157"/>
    </source>
</evidence>
<gene>
    <name evidence="13" type="primary">LOC112052554</name>
</gene>
<evidence type="ECO:0000256" key="9">
    <source>
        <dbReference type="RuleBase" id="RU363034"/>
    </source>
</evidence>
<keyword evidence="3 9" id="KW-0645">Protease</keyword>
<accession>A0A6J1NKI1</accession>
<dbReference type="InterPro" id="IPR001254">
    <property type="entry name" value="Trypsin_dom"/>
</dbReference>
<evidence type="ECO:0000256" key="5">
    <source>
        <dbReference type="ARBA" id="ARBA00022801"/>
    </source>
</evidence>
<dbReference type="KEGG" id="bany:112052554"/>
<evidence type="ECO:0000256" key="2">
    <source>
        <dbReference type="ARBA" id="ARBA00022525"/>
    </source>
</evidence>
<dbReference type="PROSITE" id="PS50240">
    <property type="entry name" value="TRYPSIN_DOM"/>
    <property type="match status" value="1"/>
</dbReference>
<name>A0A6J1NKI1_BICAN</name>
<evidence type="ECO:0000259" key="11">
    <source>
        <dbReference type="PROSITE" id="PS50240"/>
    </source>
</evidence>
<keyword evidence="2" id="KW-0964">Secreted</keyword>
<evidence type="ECO:0000256" key="4">
    <source>
        <dbReference type="ARBA" id="ARBA00022729"/>
    </source>
</evidence>
<dbReference type="GO" id="GO:0006508">
    <property type="term" value="P:proteolysis"/>
    <property type="evidence" value="ECO:0007669"/>
    <property type="project" value="UniProtKB-KW"/>
</dbReference>
<protein>
    <submittedName>
        <fullName evidence="13">Clotting factor C-like</fullName>
    </submittedName>
</protein>
<evidence type="ECO:0000256" key="3">
    <source>
        <dbReference type="ARBA" id="ARBA00022670"/>
    </source>
</evidence>
<dbReference type="InterPro" id="IPR051333">
    <property type="entry name" value="CLIP_Serine_Protease"/>
</dbReference>
<comment type="subcellular location">
    <subcellularLocation>
        <location evidence="1">Secreted</location>
    </subcellularLocation>
</comment>
<dbReference type="InterPro" id="IPR018114">
    <property type="entry name" value="TRYPSIN_HIS"/>
</dbReference>
<evidence type="ECO:0000256" key="6">
    <source>
        <dbReference type="ARBA" id="ARBA00022825"/>
    </source>
</evidence>
<dbReference type="InterPro" id="IPR009003">
    <property type="entry name" value="Peptidase_S1_PA"/>
</dbReference>
<feature type="chain" id="PRO_5027115301" evidence="10">
    <location>
        <begin position="18"/>
        <end position="445"/>
    </location>
</feature>
<dbReference type="AlphaFoldDB" id="A0A6J1NKI1"/>
<dbReference type="GO" id="GO:0005576">
    <property type="term" value="C:extracellular region"/>
    <property type="evidence" value="ECO:0007669"/>
    <property type="project" value="UniProtKB-SubCell"/>
</dbReference>
<dbReference type="SUPFAM" id="SSF50494">
    <property type="entry name" value="Trypsin-like serine proteases"/>
    <property type="match status" value="1"/>
</dbReference>
<dbReference type="GO" id="GO:0004252">
    <property type="term" value="F:serine-type endopeptidase activity"/>
    <property type="evidence" value="ECO:0007669"/>
    <property type="project" value="InterPro"/>
</dbReference>
<keyword evidence="12" id="KW-1185">Reference proteome</keyword>
<organism evidence="12 13">
    <name type="scientific">Bicyclus anynana</name>
    <name type="common">Squinting bush brown butterfly</name>
    <dbReference type="NCBI Taxonomy" id="110368"/>
    <lineage>
        <taxon>Eukaryota</taxon>
        <taxon>Metazoa</taxon>
        <taxon>Ecdysozoa</taxon>
        <taxon>Arthropoda</taxon>
        <taxon>Hexapoda</taxon>
        <taxon>Insecta</taxon>
        <taxon>Pterygota</taxon>
        <taxon>Neoptera</taxon>
        <taxon>Endopterygota</taxon>
        <taxon>Lepidoptera</taxon>
        <taxon>Glossata</taxon>
        <taxon>Ditrysia</taxon>
        <taxon>Papilionoidea</taxon>
        <taxon>Nymphalidae</taxon>
        <taxon>Satyrinae</taxon>
        <taxon>Satyrini</taxon>
        <taxon>Mycalesina</taxon>
        <taxon>Bicyclus</taxon>
    </lineage>
</organism>
<dbReference type="RefSeq" id="XP_023947449.1">
    <property type="nucleotide sequence ID" value="XM_024091681.2"/>
</dbReference>
<dbReference type="CDD" id="cd00190">
    <property type="entry name" value="Tryp_SPc"/>
    <property type="match status" value="1"/>
</dbReference>
<feature type="domain" description="Peptidase S1" evidence="11">
    <location>
        <begin position="180"/>
        <end position="441"/>
    </location>
</feature>
<reference evidence="12" key="1">
    <citation type="submission" date="2025-05" db="UniProtKB">
        <authorList>
            <consortium name="RefSeq"/>
        </authorList>
    </citation>
    <scope>NUCLEOTIDE SEQUENCE [LARGE SCALE GENOMIC DNA]</scope>
</reference>
<dbReference type="InterPro" id="IPR043504">
    <property type="entry name" value="Peptidase_S1_PA_chymotrypsin"/>
</dbReference>
<keyword evidence="7" id="KW-0865">Zymogen</keyword>
<reference evidence="13" key="2">
    <citation type="submission" date="2025-08" db="UniProtKB">
        <authorList>
            <consortium name="RefSeq"/>
        </authorList>
    </citation>
    <scope>IDENTIFICATION</scope>
</reference>
<keyword evidence="4 10" id="KW-0732">Signal</keyword>
<evidence type="ECO:0000256" key="1">
    <source>
        <dbReference type="ARBA" id="ARBA00004613"/>
    </source>
</evidence>
<keyword evidence="8" id="KW-1015">Disulfide bond</keyword>
<dbReference type="PANTHER" id="PTHR24260:SF143">
    <property type="entry name" value="SERINE PROTEASE GD-LIKE PROTEIN"/>
    <property type="match status" value="1"/>
</dbReference>
<dbReference type="PRINTS" id="PR00722">
    <property type="entry name" value="CHYMOTRYPSIN"/>
</dbReference>
<keyword evidence="5 9" id="KW-0378">Hydrolase</keyword>
<evidence type="ECO:0000313" key="13">
    <source>
        <dbReference type="RefSeq" id="XP_023947449.1"/>
    </source>
</evidence>
<dbReference type="PROSITE" id="PS00134">
    <property type="entry name" value="TRYPSIN_HIS"/>
    <property type="match status" value="1"/>
</dbReference>
<dbReference type="PANTHER" id="PTHR24260">
    <property type="match status" value="1"/>
</dbReference>
<dbReference type="InterPro" id="IPR001314">
    <property type="entry name" value="Peptidase_S1A"/>
</dbReference>
<proteinExistence type="predicted"/>
<feature type="signal peptide" evidence="10">
    <location>
        <begin position="1"/>
        <end position="17"/>
    </location>
</feature>
<evidence type="ECO:0000256" key="10">
    <source>
        <dbReference type="SAM" id="SignalP"/>
    </source>
</evidence>
<dbReference type="PROSITE" id="PS00135">
    <property type="entry name" value="TRYPSIN_SER"/>
    <property type="match status" value="1"/>
</dbReference>
<keyword evidence="6 9" id="KW-0720">Serine protease</keyword>
<dbReference type="InterPro" id="IPR033116">
    <property type="entry name" value="TRYPSIN_SER"/>
</dbReference>
<evidence type="ECO:0000256" key="7">
    <source>
        <dbReference type="ARBA" id="ARBA00023145"/>
    </source>
</evidence>
<dbReference type="Pfam" id="PF00089">
    <property type="entry name" value="Trypsin"/>
    <property type="match status" value="1"/>
</dbReference>
<sequence>MKTVLIIFVTLVIMIQCKYVPSDMPFTNPLVTVYPCLDTTDIILSYDPGLAPKDRNQYYLQYEHRTLPINVSVVAQFSADVNIILNLRTTNNTFTRYSLKSGSRMSHEFVTSNPELMIYGYKVKGTVRGRIPYLTSFKINGVETCNQPNMTLLDDYAANTMDDETRLNCGRRKVGHTELIVNGAQTKQGDWPWHAALYKFEFPNKKYICGGTLLSKHFVLTAGHCVTEKRDPAPVLPEILTVVLGKYYFTGSDVESVERQVHKVIIHEDFLYRPLRNDIALLKLRTEVMFTTYIQPACLWYNRASEKLLSDEIIGTVVGWGFNINNSFTPVMQQMQMPLVSNSVCMSSHSYYNTIVNEHNFCAGYRNHSSPCNGDSGGAFQVFIPDLALPTMDTSTPGSWLVRGIVSVAKSRSDAALCDPDEYVVFTDVATYLTWIKEKMDYEVY</sequence>